<gene>
    <name evidence="3" type="primary">20354908</name>
    <name evidence="2" type="ORF">GGTG_14450</name>
</gene>
<reference evidence="3" key="4">
    <citation type="journal article" date="2015" name="G3 (Bethesda)">
        <title>Genome sequences of three phytopathogenic species of the Magnaporthaceae family of fungi.</title>
        <authorList>
            <person name="Okagaki L.H."/>
            <person name="Nunes C.C."/>
            <person name="Sailsbery J."/>
            <person name="Clay B."/>
            <person name="Brown D."/>
            <person name="John T."/>
            <person name="Oh Y."/>
            <person name="Young N."/>
            <person name="Fitzgerald M."/>
            <person name="Haas B.J."/>
            <person name="Zeng Q."/>
            <person name="Young S."/>
            <person name="Adiconis X."/>
            <person name="Fan L."/>
            <person name="Levin J.Z."/>
            <person name="Mitchell T.K."/>
            <person name="Okubara P.A."/>
            <person name="Farman M.L."/>
            <person name="Kohn L.M."/>
            <person name="Birren B."/>
            <person name="Ma L.-J."/>
            <person name="Dean R.A."/>
        </authorList>
    </citation>
    <scope>NUCLEOTIDE SEQUENCE</scope>
    <source>
        <strain evidence="3">R3-111a-1</strain>
    </source>
</reference>
<dbReference type="GeneID" id="20354908"/>
<organism evidence="2">
    <name type="scientific">Gaeumannomyces tritici (strain R3-111a-1)</name>
    <name type="common">Wheat and barley take-all root rot fungus</name>
    <name type="synonym">Gaeumannomyces graminis var. tritici</name>
    <dbReference type="NCBI Taxonomy" id="644352"/>
    <lineage>
        <taxon>Eukaryota</taxon>
        <taxon>Fungi</taxon>
        <taxon>Dikarya</taxon>
        <taxon>Ascomycota</taxon>
        <taxon>Pezizomycotina</taxon>
        <taxon>Sordariomycetes</taxon>
        <taxon>Sordariomycetidae</taxon>
        <taxon>Magnaporthales</taxon>
        <taxon>Magnaporthaceae</taxon>
        <taxon>Gaeumannomyces</taxon>
    </lineage>
</organism>
<reference evidence="2" key="2">
    <citation type="submission" date="2010-07" db="EMBL/GenBank/DDBJ databases">
        <authorList>
            <consortium name="The Broad Institute Genome Sequencing Platform"/>
            <consortium name="Broad Institute Genome Sequencing Center for Infectious Disease"/>
            <person name="Ma L.-J."/>
            <person name="Dead R."/>
            <person name="Young S."/>
            <person name="Zeng Q."/>
            <person name="Koehrsen M."/>
            <person name="Alvarado L."/>
            <person name="Berlin A."/>
            <person name="Chapman S.B."/>
            <person name="Chen Z."/>
            <person name="Freedman E."/>
            <person name="Gellesch M."/>
            <person name="Goldberg J."/>
            <person name="Griggs A."/>
            <person name="Gujja S."/>
            <person name="Heilman E.R."/>
            <person name="Heiman D."/>
            <person name="Hepburn T."/>
            <person name="Howarth C."/>
            <person name="Jen D."/>
            <person name="Larson L."/>
            <person name="Mehta T."/>
            <person name="Neiman D."/>
            <person name="Pearson M."/>
            <person name="Roberts A."/>
            <person name="Saif S."/>
            <person name="Shea T."/>
            <person name="Shenoy N."/>
            <person name="Sisk P."/>
            <person name="Stolte C."/>
            <person name="Sykes S."/>
            <person name="Walk T."/>
            <person name="White J."/>
            <person name="Yandava C."/>
            <person name="Haas B."/>
            <person name="Nusbaum C."/>
            <person name="Birren B."/>
        </authorList>
    </citation>
    <scope>NUCLEOTIDE SEQUENCE</scope>
    <source>
        <strain evidence="2">R3-111a-1</strain>
    </source>
</reference>
<feature type="compositionally biased region" description="Polar residues" evidence="1">
    <location>
        <begin position="91"/>
        <end position="102"/>
    </location>
</feature>
<dbReference type="AlphaFoldDB" id="J3PLH4"/>
<dbReference type="HOGENOM" id="CLU_2277691_0_0_1"/>
<dbReference type="VEuPathDB" id="FungiDB:GGTG_14450"/>
<dbReference type="EnsemblFungi" id="EJT67973">
    <property type="protein sequence ID" value="EJT67973"/>
    <property type="gene ID" value="GGTG_14450"/>
</dbReference>
<protein>
    <submittedName>
        <fullName evidence="2 3">Uncharacterized protein</fullName>
    </submittedName>
</protein>
<evidence type="ECO:0000313" key="4">
    <source>
        <dbReference type="Proteomes" id="UP000006039"/>
    </source>
</evidence>
<feature type="region of interest" description="Disordered" evidence="1">
    <location>
        <begin position="58"/>
        <end position="102"/>
    </location>
</feature>
<name>J3PLH4_GAET3</name>
<reference evidence="4" key="1">
    <citation type="submission" date="2010-07" db="EMBL/GenBank/DDBJ databases">
        <title>The genome sequence of Gaeumannomyces graminis var. tritici strain R3-111a-1.</title>
        <authorList>
            <consortium name="The Broad Institute Genome Sequencing Platform"/>
            <person name="Ma L.-J."/>
            <person name="Dead R."/>
            <person name="Young S."/>
            <person name="Zeng Q."/>
            <person name="Koehrsen M."/>
            <person name="Alvarado L."/>
            <person name="Berlin A."/>
            <person name="Chapman S.B."/>
            <person name="Chen Z."/>
            <person name="Freedman E."/>
            <person name="Gellesch M."/>
            <person name="Goldberg J."/>
            <person name="Griggs A."/>
            <person name="Gujja S."/>
            <person name="Heilman E.R."/>
            <person name="Heiman D."/>
            <person name="Hepburn T."/>
            <person name="Howarth C."/>
            <person name="Jen D."/>
            <person name="Larson L."/>
            <person name="Mehta T."/>
            <person name="Neiman D."/>
            <person name="Pearson M."/>
            <person name="Roberts A."/>
            <person name="Saif S."/>
            <person name="Shea T."/>
            <person name="Shenoy N."/>
            <person name="Sisk P."/>
            <person name="Stolte C."/>
            <person name="Sykes S."/>
            <person name="Walk T."/>
            <person name="White J."/>
            <person name="Yandava C."/>
            <person name="Haas B."/>
            <person name="Nusbaum C."/>
            <person name="Birren B."/>
        </authorList>
    </citation>
    <scope>NUCLEOTIDE SEQUENCE [LARGE SCALE GENOMIC DNA]</scope>
    <source>
        <strain evidence="4">R3-111a-1</strain>
    </source>
</reference>
<dbReference type="EMBL" id="GL385853">
    <property type="protein sequence ID" value="EJT67973.1"/>
    <property type="molecule type" value="Genomic_DNA"/>
</dbReference>
<reference evidence="3" key="5">
    <citation type="submission" date="2018-04" db="UniProtKB">
        <authorList>
            <consortium name="EnsemblFungi"/>
        </authorList>
    </citation>
    <scope>IDENTIFICATION</scope>
    <source>
        <strain evidence="3">R3-111a-1</strain>
    </source>
</reference>
<feature type="compositionally biased region" description="Polar residues" evidence="1">
    <location>
        <begin position="68"/>
        <end position="79"/>
    </location>
</feature>
<evidence type="ECO:0000313" key="2">
    <source>
        <dbReference type="EMBL" id="EJT67973.1"/>
    </source>
</evidence>
<evidence type="ECO:0000256" key="1">
    <source>
        <dbReference type="SAM" id="MobiDB-lite"/>
    </source>
</evidence>
<dbReference type="RefSeq" id="XP_009230639.1">
    <property type="nucleotide sequence ID" value="XM_009232375.1"/>
</dbReference>
<evidence type="ECO:0000313" key="3">
    <source>
        <dbReference type="EnsemblFungi" id="EJT67973"/>
    </source>
</evidence>
<reference evidence="2" key="3">
    <citation type="submission" date="2010-09" db="EMBL/GenBank/DDBJ databases">
        <title>Annotation of Gaeumannomyces graminis var. tritici R3-111a-1.</title>
        <authorList>
            <consortium name="The Broad Institute Genome Sequencing Platform"/>
            <person name="Ma L.-J."/>
            <person name="Dead R."/>
            <person name="Young S.K."/>
            <person name="Zeng Q."/>
            <person name="Gargeya S."/>
            <person name="Fitzgerald M."/>
            <person name="Haas B."/>
            <person name="Abouelleil A."/>
            <person name="Alvarado L."/>
            <person name="Arachchi H.M."/>
            <person name="Berlin A."/>
            <person name="Brown A."/>
            <person name="Chapman S.B."/>
            <person name="Chen Z."/>
            <person name="Dunbar C."/>
            <person name="Freedman E."/>
            <person name="Gearin G."/>
            <person name="Gellesch M."/>
            <person name="Goldberg J."/>
            <person name="Griggs A."/>
            <person name="Gujja S."/>
            <person name="Heiman D."/>
            <person name="Howarth C."/>
            <person name="Larson L."/>
            <person name="Lui A."/>
            <person name="MacDonald P.J.P."/>
            <person name="Mehta T."/>
            <person name="Montmayeur A."/>
            <person name="Murphy C."/>
            <person name="Neiman D."/>
            <person name="Pearson M."/>
            <person name="Priest M."/>
            <person name="Roberts A."/>
            <person name="Saif S."/>
            <person name="Shea T."/>
            <person name="Shenoy N."/>
            <person name="Sisk P."/>
            <person name="Stolte C."/>
            <person name="Sykes S."/>
            <person name="Yandava C."/>
            <person name="Wortman J."/>
            <person name="Nusbaum C."/>
            <person name="Birren B."/>
        </authorList>
    </citation>
    <scope>NUCLEOTIDE SEQUENCE</scope>
    <source>
        <strain evidence="2">R3-111a-1</strain>
    </source>
</reference>
<accession>J3PLH4</accession>
<keyword evidence="4" id="KW-1185">Reference proteome</keyword>
<sequence length="102" mass="11293">MVLNMTASLAVAINLLPPGSPLFPDEKIEVCTEDGMFALVKEFPSHFETVQHRLLPLQATPETHRETQPAQRTQRSAKSTHPELGHPLSWATPQNLLVSGTR</sequence>
<dbReference type="Proteomes" id="UP000006039">
    <property type="component" value="Unassembled WGS sequence"/>
</dbReference>
<proteinExistence type="predicted"/>